<dbReference type="GO" id="GO:0016810">
    <property type="term" value="F:hydrolase activity, acting on carbon-nitrogen (but not peptide) bonds"/>
    <property type="evidence" value="ECO:0007669"/>
    <property type="project" value="InterPro"/>
</dbReference>
<dbReference type="InterPro" id="IPR032466">
    <property type="entry name" value="Metal_Hydrolase"/>
</dbReference>
<dbReference type="AlphaFoldDB" id="A0A7W9WLS4"/>
<comment type="caution">
    <text evidence="3">The sequence shown here is derived from an EMBL/GenBank/DDBJ whole genome shotgun (WGS) entry which is preliminary data.</text>
</comment>
<dbReference type="PROSITE" id="PS50972">
    <property type="entry name" value="PTERIN_BINDING"/>
    <property type="match status" value="1"/>
</dbReference>
<dbReference type="InterPro" id="IPR000489">
    <property type="entry name" value="Pterin-binding_dom"/>
</dbReference>
<dbReference type="SUPFAM" id="SSF51556">
    <property type="entry name" value="Metallo-dependent hydrolases"/>
    <property type="match status" value="1"/>
</dbReference>
<dbReference type="Pfam" id="PF01979">
    <property type="entry name" value="Amidohydro_1"/>
    <property type="match status" value="1"/>
</dbReference>
<dbReference type="PANTHER" id="PTHR43135">
    <property type="entry name" value="ALPHA-D-RIBOSE 1-METHYLPHOSPHONATE 5-TRIPHOSPHATE DIPHOSPHATASE"/>
    <property type="match status" value="1"/>
</dbReference>
<keyword evidence="3" id="KW-0378">Hydrolase</keyword>
<dbReference type="CDD" id="cd01299">
    <property type="entry name" value="Met_dep_hydrolase_A"/>
    <property type="match status" value="1"/>
</dbReference>
<dbReference type="InterPro" id="IPR006680">
    <property type="entry name" value="Amidohydro-rel"/>
</dbReference>
<accession>A0A7W9WLS4</accession>
<keyword evidence="1" id="KW-0732">Signal</keyword>
<dbReference type="InterPro" id="IPR051781">
    <property type="entry name" value="Metallo-dep_Hydrolase"/>
</dbReference>
<feature type="domain" description="Pterin-binding" evidence="2">
    <location>
        <begin position="174"/>
        <end position="445"/>
    </location>
</feature>
<dbReference type="Proteomes" id="UP000541136">
    <property type="component" value="Unassembled WGS sequence"/>
</dbReference>
<dbReference type="GO" id="GO:0042558">
    <property type="term" value="P:pteridine-containing compound metabolic process"/>
    <property type="evidence" value="ECO:0007669"/>
    <property type="project" value="InterPro"/>
</dbReference>
<feature type="signal peptide" evidence="1">
    <location>
        <begin position="1"/>
        <end position="19"/>
    </location>
</feature>
<name>A0A7W9WLS4_CASDE</name>
<dbReference type="SUPFAM" id="SSF51338">
    <property type="entry name" value="Composite domain of metallo-dependent hydrolases"/>
    <property type="match status" value="2"/>
</dbReference>
<organism evidence="3 4">
    <name type="scientific">Castellaniella defragrans</name>
    <name type="common">Alcaligenes defragrans</name>
    <dbReference type="NCBI Taxonomy" id="75697"/>
    <lineage>
        <taxon>Bacteria</taxon>
        <taxon>Pseudomonadati</taxon>
        <taxon>Pseudomonadota</taxon>
        <taxon>Betaproteobacteria</taxon>
        <taxon>Burkholderiales</taxon>
        <taxon>Alcaligenaceae</taxon>
        <taxon>Castellaniella</taxon>
    </lineage>
</organism>
<reference evidence="3 4" key="1">
    <citation type="submission" date="2020-08" db="EMBL/GenBank/DDBJ databases">
        <title>Genomic Encyclopedia of Type Strains, Phase IV (KMG-IV): sequencing the most valuable type-strain genomes for metagenomic binning, comparative biology and taxonomic classification.</title>
        <authorList>
            <person name="Goeker M."/>
        </authorList>
    </citation>
    <scope>NUCLEOTIDE SEQUENCE [LARGE SCALE GENOMIC DNA]</scope>
    <source>
        <strain evidence="3 4">DSM 12141</strain>
    </source>
</reference>
<dbReference type="Gene3D" id="3.20.20.140">
    <property type="entry name" value="Metal-dependent hydrolases"/>
    <property type="match status" value="1"/>
</dbReference>
<dbReference type="PANTHER" id="PTHR43135:SF3">
    <property type="entry name" value="ALPHA-D-RIBOSE 1-METHYLPHOSPHONATE 5-TRIPHOSPHATE DIPHOSPHATASE"/>
    <property type="match status" value="1"/>
</dbReference>
<gene>
    <name evidence="3" type="ORF">HNR28_001581</name>
</gene>
<evidence type="ECO:0000256" key="1">
    <source>
        <dbReference type="SAM" id="SignalP"/>
    </source>
</evidence>
<proteinExistence type="predicted"/>
<evidence type="ECO:0000259" key="2">
    <source>
        <dbReference type="PROSITE" id="PS50972"/>
    </source>
</evidence>
<sequence>MRLKLWLAAGCLVPAISCAQDVQPAAVLFENVRIFDGKSDTLSAPSNVLVRGHVIERIATGPIPVDRRADTRIIQGGGRTLMPGLIDAHWHAMMAAVPMPVLLTGDIGYINLVAGKEARNTLMRGFTSVRDLSGPAFGLKRAIDEGVVDGPRIWPSGAMISQTGGHGDFRMPYEVPAGRNAPLSRGEAVNGGVIADGADEVRKRVREQLMLGATQIKLAAGGGVSSHYDPIDVAQYSEGEFRAAVEAAENWGTYVTVHAYTPRAIQAAVRAGVKVIEHGQLMDEPTARLMAERGVWLSAQAFIDNEFSNPKTGESRAKQLEVYAGTDNAYRLAKKYGLKVAWGTDILFDPGMPVHQGAMLATMTRWYAAPEVLRMATSTNAELLALSGPRNPYPGRLGVVEEGALADLLLVEGDPIADIGLIADPEKNFAVIMKNGKLFKNALPG</sequence>
<protein>
    <submittedName>
        <fullName evidence="3">Imidazolonepropionase-like amidohydrolase</fullName>
    </submittedName>
</protein>
<dbReference type="RefSeq" id="WP_151024710.1">
    <property type="nucleotide sequence ID" value="NZ_JACHIB010000008.1"/>
</dbReference>
<dbReference type="InterPro" id="IPR057744">
    <property type="entry name" value="OTAase-like"/>
</dbReference>
<evidence type="ECO:0000313" key="3">
    <source>
        <dbReference type="EMBL" id="MBB6083542.1"/>
    </source>
</evidence>
<feature type="chain" id="PRO_5031423496" evidence="1">
    <location>
        <begin position="20"/>
        <end position="445"/>
    </location>
</feature>
<dbReference type="InterPro" id="IPR011059">
    <property type="entry name" value="Metal-dep_hydrolase_composite"/>
</dbReference>
<dbReference type="Gene3D" id="2.30.40.10">
    <property type="entry name" value="Urease, subunit C, domain 1"/>
    <property type="match status" value="1"/>
</dbReference>
<dbReference type="EMBL" id="JACHIB010000008">
    <property type="protein sequence ID" value="MBB6083542.1"/>
    <property type="molecule type" value="Genomic_DNA"/>
</dbReference>
<evidence type="ECO:0000313" key="4">
    <source>
        <dbReference type="Proteomes" id="UP000541136"/>
    </source>
</evidence>